<proteinExistence type="predicted"/>
<reference evidence="2" key="1">
    <citation type="submission" date="2016-10" db="EMBL/GenBank/DDBJ databases">
        <authorList>
            <person name="Varghese N."/>
        </authorList>
    </citation>
    <scope>NUCLEOTIDE SEQUENCE [LARGE SCALE GENOMIC DNA]</scope>
    <source>
        <strain evidence="2">ACV-9</strain>
    </source>
</reference>
<keyword evidence="2" id="KW-1185">Reference proteome</keyword>
<accession>A0A1H7GCW4</accession>
<sequence>MKKYMDIREETNQRIGSYLGKLIDSRYRKRSDFYREYLRHEGINPDAEEVRKMGNRFSQIFIGEKKGLQIHDLLIVTDILGISCEELLTCGKAYRPVSGHMTNYEIAFSKNPKVWKKYMASEDNLFLNSDEYGKTVVDYALDFKNYSFIHWLMDEGYISFDEEKWYGTSLFLAKTKMKRRDIRLIDSDFPPQVTEEEQLRSKLVALAIENGDIKIMEEMKGREIPLLYDITYVNMKPEDQYLDDERMIEAIAGSDNEKIFDYFSEEFQITTKSKCVGQYLYPNLGYVIDSMLGNKEANSDVARMLIRRVVEHNKRAFETISKKVEAFYQARIKDWPGVIPEDIATTYREQTMWCYHFDADTSIVSFMDISADGVRTNAIYISESSSIPSLKSLIDEANEWYEKLAVFAENFVSNEAVKK</sequence>
<evidence type="ECO:0000313" key="2">
    <source>
        <dbReference type="Proteomes" id="UP000182321"/>
    </source>
</evidence>
<protein>
    <submittedName>
        <fullName evidence="1">Uncharacterized protein</fullName>
    </submittedName>
</protein>
<gene>
    <name evidence="1" type="ORF">SAMN02910377_00642</name>
</gene>
<dbReference type="AlphaFoldDB" id="A0A1H7GCW4"/>
<dbReference type="Proteomes" id="UP000182321">
    <property type="component" value="Unassembled WGS sequence"/>
</dbReference>
<organism evidence="1 2">
    <name type="scientific">Pseudobutyrivibrio ruminis</name>
    <dbReference type="NCBI Taxonomy" id="46206"/>
    <lineage>
        <taxon>Bacteria</taxon>
        <taxon>Bacillati</taxon>
        <taxon>Bacillota</taxon>
        <taxon>Clostridia</taxon>
        <taxon>Lachnospirales</taxon>
        <taxon>Lachnospiraceae</taxon>
        <taxon>Pseudobutyrivibrio</taxon>
    </lineage>
</organism>
<evidence type="ECO:0000313" key="1">
    <source>
        <dbReference type="EMBL" id="SEK33665.1"/>
    </source>
</evidence>
<name>A0A1H7GCW4_9FIRM</name>
<dbReference type="EMBL" id="FNZX01000004">
    <property type="protein sequence ID" value="SEK33665.1"/>
    <property type="molecule type" value="Genomic_DNA"/>
</dbReference>
<dbReference type="RefSeq" id="WP_074789090.1">
    <property type="nucleotide sequence ID" value="NZ_FNZX01000004.1"/>
</dbReference>